<dbReference type="SUPFAM" id="SSF161098">
    <property type="entry name" value="MetI-like"/>
    <property type="match status" value="1"/>
</dbReference>
<dbReference type="PANTHER" id="PTHR43227:SF11">
    <property type="entry name" value="BLL4140 PROTEIN"/>
    <property type="match status" value="1"/>
</dbReference>
<dbReference type="InterPro" id="IPR000515">
    <property type="entry name" value="MetI-like"/>
</dbReference>
<dbReference type="CDD" id="cd06261">
    <property type="entry name" value="TM_PBP2"/>
    <property type="match status" value="1"/>
</dbReference>
<keyword evidence="5 7" id="KW-1133">Transmembrane helix</keyword>
<dbReference type="Pfam" id="PF00528">
    <property type="entry name" value="BPD_transp_1"/>
    <property type="match status" value="1"/>
</dbReference>
<keyword evidence="2 7" id="KW-0813">Transport</keyword>
<keyword evidence="4 7" id="KW-0812">Transmembrane</keyword>
<dbReference type="Proteomes" id="UP001597191">
    <property type="component" value="Unassembled WGS sequence"/>
</dbReference>
<proteinExistence type="inferred from homology"/>
<protein>
    <submittedName>
        <fullName evidence="9">ABC transporter permease</fullName>
    </submittedName>
</protein>
<evidence type="ECO:0000256" key="6">
    <source>
        <dbReference type="ARBA" id="ARBA00023136"/>
    </source>
</evidence>
<dbReference type="PROSITE" id="PS50928">
    <property type="entry name" value="ABC_TM1"/>
    <property type="match status" value="1"/>
</dbReference>
<evidence type="ECO:0000313" key="10">
    <source>
        <dbReference type="Proteomes" id="UP001597191"/>
    </source>
</evidence>
<evidence type="ECO:0000256" key="5">
    <source>
        <dbReference type="ARBA" id="ARBA00022989"/>
    </source>
</evidence>
<sequence length="286" mass="31935">MVLPGIICMIIFNFIPIYGLTLAFKSYSVTSTIQDSPWVGMQNFQTILQDKYFWQSVQNTVGISTIKLVIEFFLPIILAIMIFELNWAPFKKVVQTITYLPHFLSWIILGGMLITWMSSNGMLNGLLNMLGFNIHTNHMLNAGGYWSIASLSDVWKEAGWGTILYMATMSKIDPTYYEAAEMDGASKLRQIWSITIPEMSNIIALNLILSVSGLFNSNLDQTLVLMNSQNQPKAEVINSYVYRVGLTQGDFSYATAVGLGVGIISVVLLTITNLVTKKLNDNQSVL</sequence>
<gene>
    <name evidence="9" type="ORF">ACFQ4R_05975</name>
</gene>
<dbReference type="InterPro" id="IPR050809">
    <property type="entry name" value="UgpAE/MalFG_permease"/>
</dbReference>
<dbReference type="EMBL" id="JBHTOH010000036">
    <property type="protein sequence ID" value="MFD1411148.1"/>
    <property type="molecule type" value="Genomic_DNA"/>
</dbReference>
<name>A0ABW4BMQ2_9LACO</name>
<keyword evidence="6 7" id="KW-0472">Membrane</keyword>
<comment type="caution">
    <text evidence="9">The sequence shown here is derived from an EMBL/GenBank/DDBJ whole genome shotgun (WGS) entry which is preliminary data.</text>
</comment>
<comment type="similarity">
    <text evidence="7">Belongs to the binding-protein-dependent transport system permease family.</text>
</comment>
<reference evidence="10" key="1">
    <citation type="journal article" date="2019" name="Int. J. Syst. Evol. Microbiol.">
        <title>The Global Catalogue of Microorganisms (GCM) 10K type strain sequencing project: providing services to taxonomists for standard genome sequencing and annotation.</title>
        <authorList>
            <consortium name="The Broad Institute Genomics Platform"/>
            <consortium name="The Broad Institute Genome Sequencing Center for Infectious Disease"/>
            <person name="Wu L."/>
            <person name="Ma J."/>
        </authorList>
    </citation>
    <scope>NUCLEOTIDE SEQUENCE [LARGE SCALE GENOMIC DNA]</scope>
    <source>
        <strain evidence="10">CCM 8937</strain>
    </source>
</reference>
<feature type="transmembrane region" description="Helical" evidence="7">
    <location>
        <begin position="61"/>
        <end position="83"/>
    </location>
</feature>
<organism evidence="9 10">
    <name type="scientific">Lapidilactobacillus gannanensis</name>
    <dbReference type="NCBI Taxonomy" id="2486002"/>
    <lineage>
        <taxon>Bacteria</taxon>
        <taxon>Bacillati</taxon>
        <taxon>Bacillota</taxon>
        <taxon>Bacilli</taxon>
        <taxon>Lactobacillales</taxon>
        <taxon>Lactobacillaceae</taxon>
        <taxon>Lapidilactobacillus</taxon>
    </lineage>
</organism>
<accession>A0ABW4BMQ2</accession>
<feature type="transmembrane region" description="Helical" evidence="7">
    <location>
        <begin position="251"/>
        <end position="275"/>
    </location>
</feature>
<keyword evidence="3" id="KW-1003">Cell membrane</keyword>
<dbReference type="Gene3D" id="1.10.3720.10">
    <property type="entry name" value="MetI-like"/>
    <property type="match status" value="1"/>
</dbReference>
<dbReference type="RefSeq" id="WP_379880567.1">
    <property type="nucleotide sequence ID" value="NZ_JBHTOH010000036.1"/>
</dbReference>
<dbReference type="InterPro" id="IPR035906">
    <property type="entry name" value="MetI-like_sf"/>
</dbReference>
<evidence type="ECO:0000313" key="9">
    <source>
        <dbReference type="EMBL" id="MFD1411148.1"/>
    </source>
</evidence>
<feature type="domain" description="ABC transmembrane type-1" evidence="8">
    <location>
        <begin position="57"/>
        <end position="272"/>
    </location>
</feature>
<feature type="transmembrane region" description="Helical" evidence="7">
    <location>
        <begin position="6"/>
        <end position="24"/>
    </location>
</feature>
<keyword evidence="10" id="KW-1185">Reference proteome</keyword>
<evidence type="ECO:0000256" key="2">
    <source>
        <dbReference type="ARBA" id="ARBA00022448"/>
    </source>
</evidence>
<comment type="subcellular location">
    <subcellularLocation>
        <location evidence="1 7">Cell membrane</location>
        <topology evidence="1 7">Multi-pass membrane protein</topology>
    </subcellularLocation>
</comment>
<dbReference type="PANTHER" id="PTHR43227">
    <property type="entry name" value="BLL4140 PROTEIN"/>
    <property type="match status" value="1"/>
</dbReference>
<feature type="transmembrane region" description="Helical" evidence="7">
    <location>
        <begin position="103"/>
        <end position="123"/>
    </location>
</feature>
<evidence type="ECO:0000256" key="3">
    <source>
        <dbReference type="ARBA" id="ARBA00022475"/>
    </source>
</evidence>
<evidence type="ECO:0000256" key="7">
    <source>
        <dbReference type="RuleBase" id="RU363032"/>
    </source>
</evidence>
<evidence type="ECO:0000256" key="1">
    <source>
        <dbReference type="ARBA" id="ARBA00004651"/>
    </source>
</evidence>
<evidence type="ECO:0000259" key="8">
    <source>
        <dbReference type="PROSITE" id="PS50928"/>
    </source>
</evidence>
<evidence type="ECO:0000256" key="4">
    <source>
        <dbReference type="ARBA" id="ARBA00022692"/>
    </source>
</evidence>